<dbReference type="GeneID" id="26628312"/>
<gene>
    <name evidence="1" type="ORF">iA2_37</name>
</gene>
<keyword evidence="2" id="KW-1185">Reference proteome</keyword>
<dbReference type="RefSeq" id="YP_009201530.1">
    <property type="nucleotide sequence ID" value="NC_028830.1"/>
</dbReference>
<organism evidence="1 2">
    <name type="scientific">Lactobacillus phage iA2</name>
    <dbReference type="NCBI Taxonomy" id="1739609"/>
    <lineage>
        <taxon>Viruses</taxon>
        <taxon>Duplodnaviria</taxon>
        <taxon>Heunggongvirae</taxon>
        <taxon>Uroviricota</taxon>
        <taxon>Caudoviricetes</taxon>
        <taxon>Iaduovirus</taxon>
        <taxon>Iaduovirus iA2</taxon>
    </lineage>
</organism>
<evidence type="ECO:0000313" key="1">
    <source>
        <dbReference type="EMBL" id="ALJ97979.1"/>
    </source>
</evidence>
<proteinExistence type="predicted"/>
<name>A0A0P0IZQ2_9CAUD</name>
<dbReference type="EMBL" id="KR905068">
    <property type="protein sequence ID" value="ALJ97979.1"/>
    <property type="molecule type" value="Genomic_DNA"/>
</dbReference>
<protein>
    <submittedName>
        <fullName evidence="1">Uncharacterized protein</fullName>
    </submittedName>
</protein>
<dbReference type="Proteomes" id="UP000203929">
    <property type="component" value="Segment"/>
</dbReference>
<dbReference type="KEGG" id="vg:26628312"/>
<reference evidence="1 2" key="1">
    <citation type="journal article" date="2016" name="Appl. Environ. Microbiol.">
        <title>Genomic Diversity of Phages Infecting Probiotic Strains of Lactobacillus paracasei.</title>
        <authorList>
            <person name="Mercanti D.J."/>
            <person name="Rousseau G.M."/>
            <person name="Capra M.L."/>
            <person name="Quiberoni A."/>
            <person name="Tremblay D.M."/>
            <person name="Labrie S.J."/>
            <person name="Moineau S."/>
        </authorList>
    </citation>
    <scope>NUCLEOTIDE SEQUENCE [LARGE SCALE GENOMIC DNA]</scope>
</reference>
<sequence length="64" mass="7146">MDYYNVAYDLYSNHGHLSGEADHVYVPDGTFGAVTIDDKDGSSLIVMSSEIQHLRITPIKEDED</sequence>
<evidence type="ECO:0000313" key="2">
    <source>
        <dbReference type="Proteomes" id="UP000203929"/>
    </source>
</evidence>
<accession>A0A0P0IZQ2</accession>